<dbReference type="GeneID" id="93376504"/>
<dbReference type="AlphaFoldDB" id="A0A0B8N7U2"/>
<dbReference type="OrthoDB" id="5196645at2"/>
<evidence type="ECO:0000313" key="2">
    <source>
        <dbReference type="EMBL" id="APB00038.1"/>
    </source>
</evidence>
<accession>A0A0B8N7U2</accession>
<dbReference type="Pfam" id="PF07510">
    <property type="entry name" value="GmrSD_C"/>
    <property type="match status" value="1"/>
</dbReference>
<evidence type="ECO:0000313" key="4">
    <source>
        <dbReference type="Proteomes" id="UP000037179"/>
    </source>
</evidence>
<evidence type="ECO:0000313" key="5">
    <source>
        <dbReference type="Proteomes" id="UP000180166"/>
    </source>
</evidence>
<dbReference type="Proteomes" id="UP000180166">
    <property type="component" value="Chromosome"/>
</dbReference>
<protein>
    <recommendedName>
        <fullName evidence="1">GmrSD restriction endonucleases C-terminal domain-containing protein</fullName>
    </recommendedName>
</protein>
<dbReference type="Proteomes" id="UP000037179">
    <property type="component" value="Unassembled WGS sequence"/>
</dbReference>
<evidence type="ECO:0000259" key="1">
    <source>
        <dbReference type="Pfam" id="PF07510"/>
    </source>
</evidence>
<evidence type="ECO:0000313" key="3">
    <source>
        <dbReference type="EMBL" id="GAP29799.1"/>
    </source>
</evidence>
<sequence length="252" mass="27869">MPPRSRTPARRRWRKLFATSVLLIAAAAVGMALYLDHHEQTHAQTPPAGGAGDPEGTRLLDAGQARTGLDRLTVAWNRNWESYQRNAFGPGWSGRGGEPVLSDGCTAREDVMKRDLTEARLGESNSCLVLSGTLIDPYTGERLPYDRFKSSQIEIDHVVALGDAWRSGASQWNPEQREKFANDVGNLLAVQKQANQDKGSKTPDQWKPRQADWCDYARRWVSVKSRWGLTVQPTEKSARADMLGTCGPPANG</sequence>
<dbReference type="EMBL" id="BBYQ01000064">
    <property type="protein sequence ID" value="GAP29799.1"/>
    <property type="molecule type" value="Genomic_DNA"/>
</dbReference>
<name>A0A0B8N7U2_9NOCA</name>
<feature type="domain" description="GmrSD restriction endonucleases C-terminal" evidence="1">
    <location>
        <begin position="108"/>
        <end position="231"/>
    </location>
</feature>
<gene>
    <name evidence="2" type="ORF">NS506_06001</name>
    <name evidence="3" type="ORF">NSK11_contig00064-0023</name>
</gene>
<dbReference type="RefSeq" id="WP_045438077.1">
    <property type="nucleotide sequence ID" value="NZ_AP017900.1"/>
</dbReference>
<reference evidence="3 4" key="2">
    <citation type="journal article" date="2016" name="Genome Announc.">
        <title>Draft Genome Sequence of Erythromycin- and Oxytetracycline-Sensitive Nocardia seriolae Strain U-1 (NBRC 110359).</title>
        <authorList>
            <person name="Imajoh M."/>
            <person name="Sukeda M."/>
            <person name="Shimizu M."/>
            <person name="Yamane J."/>
            <person name="Ohnishi K."/>
            <person name="Oshima S."/>
        </authorList>
    </citation>
    <scope>NUCLEOTIDE SEQUENCE [LARGE SCALE GENOMIC DNA]</scope>
    <source>
        <strain evidence="3 4">U-1</strain>
    </source>
</reference>
<dbReference type="KEGG" id="nsr:NS506_06001"/>
<dbReference type="InterPro" id="IPR011089">
    <property type="entry name" value="GmrSD_C"/>
</dbReference>
<keyword evidence="4" id="KW-1185">Reference proteome</keyword>
<reference evidence="4" key="1">
    <citation type="submission" date="2015-07" db="EMBL/GenBank/DDBJ databases">
        <title>Nocardia seriolae U-1 whole genome shotgun sequence.</title>
        <authorList>
            <person name="Imajoh M."/>
            <person name="Fukumoto Y."/>
            <person name="Sukeda M."/>
            <person name="Yamane J."/>
            <person name="Yamasaki K."/>
            <person name="Shimizu M."/>
            <person name="Ohnishi K."/>
            <person name="Oshima S."/>
        </authorList>
    </citation>
    <scope>NUCLEOTIDE SEQUENCE [LARGE SCALE GENOMIC DNA]</scope>
    <source>
        <strain evidence="4">U-1</strain>
    </source>
</reference>
<proteinExistence type="predicted"/>
<dbReference type="EMBL" id="CP017839">
    <property type="protein sequence ID" value="APB00038.1"/>
    <property type="molecule type" value="Genomic_DNA"/>
</dbReference>
<organism evidence="3 4">
    <name type="scientific">Nocardia seriolae</name>
    <dbReference type="NCBI Taxonomy" id="37332"/>
    <lineage>
        <taxon>Bacteria</taxon>
        <taxon>Bacillati</taxon>
        <taxon>Actinomycetota</taxon>
        <taxon>Actinomycetes</taxon>
        <taxon>Mycobacteriales</taxon>
        <taxon>Nocardiaceae</taxon>
        <taxon>Nocardia</taxon>
    </lineage>
</organism>
<dbReference type="PANTHER" id="PTHR24094:SF15">
    <property type="entry name" value="AMP-DEPENDENT SYNTHETASE_LIGASE DOMAIN-CONTAINING PROTEIN-RELATED"/>
    <property type="match status" value="1"/>
</dbReference>
<dbReference type="PANTHER" id="PTHR24094">
    <property type="entry name" value="SECRETED PROTEIN"/>
    <property type="match status" value="1"/>
</dbReference>
<reference evidence="2 5" key="3">
    <citation type="submission" date="2016-10" db="EMBL/GenBank/DDBJ databases">
        <title>Genome sequence of Nocardia seriolae strain EM150506, isolated from Anguila japonica.</title>
        <authorList>
            <person name="Han H.-J."/>
        </authorList>
    </citation>
    <scope>NUCLEOTIDE SEQUENCE [LARGE SCALE GENOMIC DNA]</scope>
    <source>
        <strain evidence="2 5">EM150506</strain>
    </source>
</reference>